<dbReference type="InterPro" id="IPR000488">
    <property type="entry name" value="Death_dom"/>
</dbReference>
<comment type="caution">
    <text evidence="2">The sequence shown here is derived from an EMBL/GenBank/DDBJ whole genome shotgun (WGS) entry which is preliminary data.</text>
</comment>
<dbReference type="InterPro" id="IPR011029">
    <property type="entry name" value="DEATH-like_dom_sf"/>
</dbReference>
<dbReference type="PROSITE" id="PS50017">
    <property type="entry name" value="DEATH_DOMAIN"/>
    <property type="match status" value="2"/>
</dbReference>
<evidence type="ECO:0000259" key="1">
    <source>
        <dbReference type="PROSITE" id="PS50017"/>
    </source>
</evidence>
<dbReference type="OrthoDB" id="5988886at2759"/>
<evidence type="ECO:0000313" key="2">
    <source>
        <dbReference type="EMBL" id="PFX15180.1"/>
    </source>
</evidence>
<keyword evidence="3" id="KW-1185">Reference proteome</keyword>
<dbReference type="EMBL" id="LSMT01000676">
    <property type="protein sequence ID" value="PFX15180.1"/>
    <property type="molecule type" value="Genomic_DNA"/>
</dbReference>
<evidence type="ECO:0000313" key="3">
    <source>
        <dbReference type="Proteomes" id="UP000225706"/>
    </source>
</evidence>
<reference evidence="3" key="1">
    <citation type="journal article" date="2017" name="bioRxiv">
        <title>Comparative analysis of the genomes of Stylophora pistillata and Acropora digitifera provides evidence for extensive differences between species of corals.</title>
        <authorList>
            <person name="Voolstra C.R."/>
            <person name="Li Y."/>
            <person name="Liew Y.J."/>
            <person name="Baumgarten S."/>
            <person name="Zoccola D."/>
            <person name="Flot J.-F."/>
            <person name="Tambutte S."/>
            <person name="Allemand D."/>
            <person name="Aranda M."/>
        </authorList>
    </citation>
    <scope>NUCLEOTIDE SEQUENCE [LARGE SCALE GENOMIC DNA]</scope>
</reference>
<feature type="domain" description="Death" evidence="1">
    <location>
        <begin position="474"/>
        <end position="545"/>
    </location>
</feature>
<sequence length="762" mass="84838">MAAIRHTCYSDARNNARKEDQCLLGICRIRRKVTGQRRAVTRGCGFLVKDMIIPDPAPGSSGPCCNRSYQYCFITTSQVIDANDPLENFYLEFQKLNKKLKTVPLKKIADLKDVLRTCNLVFIRVKPSRKYPEMKDSIFTYRPFEVTSVNQSHEELECFFVEDKEKSFDVVDLMIQRRVAQNSHKMYFQISDDSMGKVFTTFPHKENSKPYGGVILKRLKHQDDKFLAAGCLNFADDGSLCPVFFPLLHTDTYHDGPQLLNGISSEEREASCIGSSFTGNFIEFVSASEAANLSHETPVCTAVVTTTHTPLAASGARTTVVTATTTAIVTVTPAAIAPVSTANATVTVTAAPILAPEPSTATTVTVTPIPVPTLAPTATPCSMVTTAPTTGLGGEAAPQVENSSASLTPYPIQEQRLEGTDTEDSAQAGTLPQGEAGNAYENFLVSDKLVLPEYKVLYEKLVRALDNTANRCIANWEHLACADEVKAPSLVRLKCKLSTNYSHTQMLLEVLAVRENEEVVTVKDLIAALRDIKRGDIVNMITDVHDAEGGISSEPIKNFMDCSSNNDLLDRIITGLDDQRLWRVKKHWKHLGIKLGIPKKKLEVIEFCAPFNPTRSLMEYLFTEQNPTVGKFDEKIRQKFKHLDVLTMLGPLLNVVCNRDKLMKDVIDLDNEYMDAFYVRLNKIIPGIENWKDLARAFGIPPDVYKDFNPKEPRSPTKHLFEWMFVNRTVLTVGQLCSALEHIKRNDLVGDVKKYFGKCSSS</sequence>
<protein>
    <recommendedName>
        <fullName evidence="1">Death domain-containing protein</fullName>
    </recommendedName>
</protein>
<gene>
    <name evidence="2" type="ORF">AWC38_SpisGene20606</name>
</gene>
<dbReference type="Proteomes" id="UP000225706">
    <property type="component" value="Unassembled WGS sequence"/>
</dbReference>
<organism evidence="2 3">
    <name type="scientific">Stylophora pistillata</name>
    <name type="common">Smooth cauliflower coral</name>
    <dbReference type="NCBI Taxonomy" id="50429"/>
    <lineage>
        <taxon>Eukaryota</taxon>
        <taxon>Metazoa</taxon>
        <taxon>Cnidaria</taxon>
        <taxon>Anthozoa</taxon>
        <taxon>Hexacorallia</taxon>
        <taxon>Scleractinia</taxon>
        <taxon>Astrocoeniina</taxon>
        <taxon>Pocilloporidae</taxon>
        <taxon>Stylophora</taxon>
    </lineage>
</organism>
<dbReference type="SMART" id="SM00005">
    <property type="entry name" value="DEATH"/>
    <property type="match status" value="2"/>
</dbReference>
<dbReference type="AlphaFoldDB" id="A0A2B4RFB5"/>
<dbReference type="SUPFAM" id="SSF47986">
    <property type="entry name" value="DEATH domain"/>
    <property type="match status" value="2"/>
</dbReference>
<name>A0A2B4RFB5_STYPI</name>
<dbReference type="GO" id="GO:0007165">
    <property type="term" value="P:signal transduction"/>
    <property type="evidence" value="ECO:0007669"/>
    <property type="project" value="InterPro"/>
</dbReference>
<feature type="domain" description="Death" evidence="1">
    <location>
        <begin position="689"/>
        <end position="756"/>
    </location>
</feature>
<dbReference type="CDD" id="cd01670">
    <property type="entry name" value="Death"/>
    <property type="match status" value="2"/>
</dbReference>
<proteinExistence type="predicted"/>
<dbReference type="Gene3D" id="1.10.533.10">
    <property type="entry name" value="Death Domain, Fas"/>
    <property type="match status" value="2"/>
</dbReference>
<accession>A0A2B4RFB5</accession>